<organism evidence="2 3">
    <name type="scientific">Silvibacterium bohemicum</name>
    <dbReference type="NCBI Taxonomy" id="1577686"/>
    <lineage>
        <taxon>Bacteria</taxon>
        <taxon>Pseudomonadati</taxon>
        <taxon>Acidobacteriota</taxon>
        <taxon>Terriglobia</taxon>
        <taxon>Terriglobales</taxon>
        <taxon>Acidobacteriaceae</taxon>
        <taxon>Silvibacterium</taxon>
    </lineage>
</organism>
<keyword evidence="1" id="KW-1133">Transmembrane helix</keyword>
<protein>
    <submittedName>
        <fullName evidence="2">Uncharacterized protein</fullName>
    </submittedName>
</protein>
<keyword evidence="3" id="KW-1185">Reference proteome</keyword>
<comment type="caution">
    <text evidence="2">The sequence shown here is derived from an EMBL/GenBank/DDBJ whole genome shotgun (WGS) entry which is preliminary data.</text>
</comment>
<feature type="transmembrane region" description="Helical" evidence="1">
    <location>
        <begin position="6"/>
        <end position="27"/>
    </location>
</feature>
<evidence type="ECO:0000313" key="2">
    <source>
        <dbReference type="EMBL" id="MBB6143213.1"/>
    </source>
</evidence>
<evidence type="ECO:0000313" key="3">
    <source>
        <dbReference type="Proteomes" id="UP000538666"/>
    </source>
</evidence>
<dbReference type="OrthoDB" id="119424at2"/>
<dbReference type="Proteomes" id="UP000538666">
    <property type="component" value="Unassembled WGS sequence"/>
</dbReference>
<accession>A0A841JPI2</accession>
<evidence type="ECO:0000256" key="1">
    <source>
        <dbReference type="SAM" id="Phobius"/>
    </source>
</evidence>
<dbReference type="RefSeq" id="WP_050062123.1">
    <property type="nucleotide sequence ID" value="NZ_JACHEK010000002.1"/>
</dbReference>
<dbReference type="EMBL" id="JACHEK010000002">
    <property type="protein sequence ID" value="MBB6143213.1"/>
    <property type="molecule type" value="Genomic_DNA"/>
</dbReference>
<keyword evidence="1" id="KW-0812">Transmembrane</keyword>
<reference evidence="2 3" key="1">
    <citation type="submission" date="2020-08" db="EMBL/GenBank/DDBJ databases">
        <title>Genomic Encyclopedia of Type Strains, Phase IV (KMG-IV): sequencing the most valuable type-strain genomes for metagenomic binning, comparative biology and taxonomic classification.</title>
        <authorList>
            <person name="Goeker M."/>
        </authorList>
    </citation>
    <scope>NUCLEOTIDE SEQUENCE [LARGE SCALE GENOMIC DNA]</scope>
    <source>
        <strain evidence="2 3">DSM 103733</strain>
    </source>
</reference>
<keyword evidence="1" id="KW-0472">Membrane</keyword>
<proteinExistence type="predicted"/>
<gene>
    <name evidence="2" type="ORF">HNQ77_001157</name>
</gene>
<dbReference type="AlphaFoldDB" id="A0A841JPI2"/>
<sequence>MIGQSALFLIVVSIVVLCLLVVAFYSLRRARRSTEGSWESILQRLVLVDRNGIEDIALDIIDTAGKRRTDDDSFMMEAKEIWTLVGGWKGLNALEANCLVLIDLAFYLQQLYPEAFAVTQQLRLSAREIEWQISRLKIAEKTGKLDGTITMYGQHAIATYYLMTRRLLDLYAQLHSPMLPQLQKVL</sequence>
<name>A0A841JPI2_9BACT</name>